<dbReference type="RefSeq" id="XP_013018144.1">
    <property type="nucleotide sequence ID" value="XM_013162690.1"/>
</dbReference>
<dbReference type="PROSITE" id="PS50064">
    <property type="entry name" value="ZF_PARP_2"/>
    <property type="match status" value="1"/>
</dbReference>
<keyword evidence="9" id="KW-1185">Reference proteome</keyword>
<dbReference type="EMBL" id="KE503207">
    <property type="protein sequence ID" value="EPX72507.1"/>
    <property type="molecule type" value="Genomic_DNA"/>
</dbReference>
<dbReference type="GO" id="GO:0003677">
    <property type="term" value="F:DNA binding"/>
    <property type="evidence" value="ECO:0007669"/>
    <property type="project" value="InterPro"/>
</dbReference>
<evidence type="ECO:0000256" key="5">
    <source>
        <dbReference type="ARBA" id="ARBA00023242"/>
    </source>
</evidence>
<evidence type="ECO:0000313" key="9">
    <source>
        <dbReference type="Proteomes" id="UP000016088"/>
    </source>
</evidence>
<dbReference type="GO" id="GO:0008270">
    <property type="term" value="F:zinc ion binding"/>
    <property type="evidence" value="ECO:0007669"/>
    <property type="project" value="UniProtKB-KW"/>
</dbReference>
<gene>
    <name evidence="8" type="ORF">SOCG_00270</name>
</gene>
<protein>
    <submittedName>
        <fullName evidence="8">Zf-PARP type zinc finger protein</fullName>
    </submittedName>
</protein>
<feature type="compositionally biased region" description="Acidic residues" evidence="6">
    <location>
        <begin position="114"/>
        <end position="137"/>
    </location>
</feature>
<keyword evidence="2" id="KW-0479">Metal-binding</keyword>
<evidence type="ECO:0000256" key="6">
    <source>
        <dbReference type="SAM" id="MobiDB-lite"/>
    </source>
</evidence>
<name>S9PWZ3_SCHOY</name>
<dbReference type="VEuPathDB" id="FungiDB:SOCG_00270"/>
<feature type="region of interest" description="Disordered" evidence="6">
    <location>
        <begin position="99"/>
        <end position="246"/>
    </location>
</feature>
<keyword evidence="4" id="KW-0862">Zinc</keyword>
<organism evidence="8 9">
    <name type="scientific">Schizosaccharomyces octosporus (strain yFS286)</name>
    <name type="common">Fission yeast</name>
    <name type="synonym">Octosporomyces octosporus</name>
    <dbReference type="NCBI Taxonomy" id="483514"/>
    <lineage>
        <taxon>Eukaryota</taxon>
        <taxon>Fungi</taxon>
        <taxon>Dikarya</taxon>
        <taxon>Ascomycota</taxon>
        <taxon>Taphrinomycotina</taxon>
        <taxon>Schizosaccharomycetes</taxon>
        <taxon>Schizosaccharomycetales</taxon>
        <taxon>Schizosaccharomycetaceae</taxon>
        <taxon>Schizosaccharomyces</taxon>
    </lineage>
</organism>
<sequence length="246" mass="27905">MAEGGGGYRVEIAKTGRAGCKSNLCGRSKIERGQLRFGSFVDSGRFQSWMWRHWGCVTERVIQNVETKLEGNIVDNLDGFDEIEDEEVQQKIIRAFKQGHVDDEDVQASRSMAPEDDENEEEDTKDNLTTEEEEAPLEEVKGKRKHSPKTSSKKDEPNSSKKNIKKPKLEIVSDEEEEEINDDEEEDELPPENDDEEEEEEEEGELDDGDSSVKSPKKTIASERPKRSSRAPVKYAESGEEYSDSD</sequence>
<comment type="subcellular location">
    <subcellularLocation>
        <location evidence="1">Nucleus</location>
    </subcellularLocation>
</comment>
<keyword evidence="3" id="KW-0863">Zinc-finger</keyword>
<evidence type="ECO:0000256" key="2">
    <source>
        <dbReference type="ARBA" id="ARBA00022723"/>
    </source>
</evidence>
<evidence type="ECO:0000256" key="1">
    <source>
        <dbReference type="ARBA" id="ARBA00004123"/>
    </source>
</evidence>
<dbReference type="AlphaFoldDB" id="S9PWZ3"/>
<accession>S9PWZ3</accession>
<dbReference type="eggNOG" id="ENOG502S59M">
    <property type="taxonomic scope" value="Eukaryota"/>
</dbReference>
<evidence type="ECO:0000259" key="7">
    <source>
        <dbReference type="PROSITE" id="PS50064"/>
    </source>
</evidence>
<dbReference type="InterPro" id="IPR001510">
    <property type="entry name" value="Znf_PARP"/>
</dbReference>
<keyword evidence="5" id="KW-0539">Nucleus</keyword>
<dbReference type="Pfam" id="PF00645">
    <property type="entry name" value="zf-PARP"/>
    <property type="match status" value="1"/>
</dbReference>
<dbReference type="Gene3D" id="3.30.1740.10">
    <property type="entry name" value="Zinc finger, PARP-type"/>
    <property type="match status" value="1"/>
</dbReference>
<dbReference type="OMA" id="CKNKECQ"/>
<feature type="compositionally biased region" description="Acidic residues" evidence="6">
    <location>
        <begin position="172"/>
        <end position="210"/>
    </location>
</feature>
<evidence type="ECO:0000313" key="8">
    <source>
        <dbReference type="EMBL" id="EPX72507.1"/>
    </source>
</evidence>
<evidence type="ECO:0000256" key="4">
    <source>
        <dbReference type="ARBA" id="ARBA00022833"/>
    </source>
</evidence>
<feature type="domain" description="PARP-type" evidence="7">
    <location>
        <begin position="8"/>
        <end position="90"/>
    </location>
</feature>
<evidence type="ECO:0000256" key="3">
    <source>
        <dbReference type="ARBA" id="ARBA00022771"/>
    </source>
</evidence>
<dbReference type="GO" id="GO:0005634">
    <property type="term" value="C:nucleus"/>
    <property type="evidence" value="ECO:0007669"/>
    <property type="project" value="UniProtKB-SubCell"/>
</dbReference>
<dbReference type="InterPro" id="IPR036957">
    <property type="entry name" value="Znf_PARP_sf"/>
</dbReference>
<dbReference type="Proteomes" id="UP000016088">
    <property type="component" value="Unassembled WGS sequence"/>
</dbReference>
<dbReference type="SMART" id="SM01336">
    <property type="entry name" value="zf-PARP"/>
    <property type="match status" value="1"/>
</dbReference>
<dbReference type="HOGENOM" id="CLU_045993_3_1_1"/>
<reference evidence="8 9" key="1">
    <citation type="journal article" date="2011" name="Science">
        <title>Comparative functional genomics of the fission yeasts.</title>
        <authorList>
            <person name="Rhind N."/>
            <person name="Chen Z."/>
            <person name="Yassour M."/>
            <person name="Thompson D.A."/>
            <person name="Haas B.J."/>
            <person name="Habib N."/>
            <person name="Wapinski I."/>
            <person name="Roy S."/>
            <person name="Lin M.F."/>
            <person name="Heiman D.I."/>
            <person name="Young S.K."/>
            <person name="Furuya K."/>
            <person name="Guo Y."/>
            <person name="Pidoux A."/>
            <person name="Chen H.M."/>
            <person name="Robbertse B."/>
            <person name="Goldberg J.M."/>
            <person name="Aoki K."/>
            <person name="Bayne E.H."/>
            <person name="Berlin A.M."/>
            <person name="Desjardins C.A."/>
            <person name="Dobbs E."/>
            <person name="Dukaj L."/>
            <person name="Fan L."/>
            <person name="FitzGerald M.G."/>
            <person name="French C."/>
            <person name="Gujja S."/>
            <person name="Hansen K."/>
            <person name="Keifenheim D."/>
            <person name="Levin J.Z."/>
            <person name="Mosher R.A."/>
            <person name="Mueller C.A."/>
            <person name="Pfiffner J."/>
            <person name="Priest M."/>
            <person name="Russ C."/>
            <person name="Smialowska A."/>
            <person name="Swoboda P."/>
            <person name="Sykes S.M."/>
            <person name="Vaughn M."/>
            <person name="Vengrova S."/>
            <person name="Yoder R."/>
            <person name="Zeng Q."/>
            <person name="Allshire R."/>
            <person name="Baulcombe D."/>
            <person name="Birren B.W."/>
            <person name="Brown W."/>
            <person name="Ekwall K."/>
            <person name="Kellis M."/>
            <person name="Leatherwood J."/>
            <person name="Levin H."/>
            <person name="Margalit H."/>
            <person name="Martienssen R."/>
            <person name="Nieduszynski C.A."/>
            <person name="Spatafora J.W."/>
            <person name="Friedman N."/>
            <person name="Dalgaard J.Z."/>
            <person name="Baumann P."/>
            <person name="Niki H."/>
            <person name="Regev A."/>
            <person name="Nusbaum C."/>
        </authorList>
    </citation>
    <scope>NUCLEOTIDE SEQUENCE [LARGE SCALE GENOMIC DNA]</scope>
    <source>
        <strain evidence="9">yFS286</strain>
    </source>
</reference>
<dbReference type="GeneID" id="25029254"/>
<dbReference type="OrthoDB" id="429950at2759"/>
<proteinExistence type="predicted"/>
<dbReference type="SUPFAM" id="SSF57716">
    <property type="entry name" value="Glucocorticoid receptor-like (DNA-binding domain)"/>
    <property type="match status" value="1"/>
</dbReference>